<organism evidence="1 2">
    <name type="scientific">Paraburkholderia rhynchosiae</name>
    <dbReference type="NCBI Taxonomy" id="487049"/>
    <lineage>
        <taxon>Bacteria</taxon>
        <taxon>Pseudomonadati</taxon>
        <taxon>Pseudomonadota</taxon>
        <taxon>Betaproteobacteria</taxon>
        <taxon>Burkholderiales</taxon>
        <taxon>Burkholderiaceae</taxon>
        <taxon>Paraburkholderia</taxon>
    </lineage>
</organism>
<evidence type="ECO:0000313" key="2">
    <source>
        <dbReference type="Proteomes" id="UP000494205"/>
    </source>
</evidence>
<dbReference type="Proteomes" id="UP000494205">
    <property type="component" value="Unassembled WGS sequence"/>
</dbReference>
<reference evidence="1 2" key="1">
    <citation type="submission" date="2020-04" db="EMBL/GenBank/DDBJ databases">
        <authorList>
            <person name="De Canck E."/>
        </authorList>
    </citation>
    <scope>NUCLEOTIDE SEQUENCE [LARGE SCALE GENOMIC DNA]</scope>
    <source>
        <strain evidence="1 2">LMG 27174</strain>
    </source>
</reference>
<protein>
    <submittedName>
        <fullName evidence="1">Uncharacterized protein</fullName>
    </submittedName>
</protein>
<accession>A0A6J5CTC1</accession>
<dbReference type="EMBL" id="CADIJZ010000060">
    <property type="protein sequence ID" value="CAB3743673.1"/>
    <property type="molecule type" value="Genomic_DNA"/>
</dbReference>
<dbReference type="AlphaFoldDB" id="A0A6J5CTC1"/>
<proteinExistence type="predicted"/>
<name>A0A6J5CTC1_9BURK</name>
<evidence type="ECO:0000313" key="1">
    <source>
        <dbReference type="EMBL" id="CAB3743673.1"/>
    </source>
</evidence>
<sequence length="107" mass="11998">MRVEEPLPYARSVPVVATFYENVCYRRAAFLCALLGPFPCLLDPVALAFDRDDFGAMHLPVNQRDDAGGVRKHLRPSANGRFVVTTVLAAPYLRLISSNSRSAWRFE</sequence>
<gene>
    <name evidence="1" type="ORF">LMG27174_07026</name>
</gene>